<feature type="transmembrane region" description="Helical" evidence="1">
    <location>
        <begin position="32"/>
        <end position="61"/>
    </location>
</feature>
<evidence type="ECO:0008006" key="4">
    <source>
        <dbReference type="Google" id="ProtNLM"/>
    </source>
</evidence>
<evidence type="ECO:0000256" key="1">
    <source>
        <dbReference type="SAM" id="Phobius"/>
    </source>
</evidence>
<feature type="transmembrane region" description="Helical" evidence="1">
    <location>
        <begin position="142"/>
        <end position="167"/>
    </location>
</feature>
<dbReference type="EMBL" id="CP013050">
    <property type="protein sequence ID" value="ALM74959.1"/>
    <property type="molecule type" value="Genomic_DNA"/>
</dbReference>
<dbReference type="RefSeq" id="WP_056933733.1">
    <property type="nucleotide sequence ID" value="NZ_CP013050.1"/>
</dbReference>
<name>A0A0S1XB16_THEBA</name>
<dbReference type="PATRIC" id="fig|55802.8.peg.1006"/>
<protein>
    <recommendedName>
        <fullName evidence="4">Cytochrome C biogenesis protein transmembrane domain-containing protein</fullName>
    </recommendedName>
</protein>
<accession>A0A0S1XB16</accession>
<sequence>MKDEIKTLLLIISLSFGLTILVLFLVNLQSMIFPLISLAVSDSINPCTFVIYTMFLIALSLKEGISKRKIYEIGMAFVVAIYISYYILGIGLVVFTRSIPTWIAGVVSLIFGFYTFFTGYFEKSRVAGKKNVRKSIFRQEATLFGAFALGVMVSFTLLPCSAGSYLIYAILISKIGRTLTWILLGLYNLIFVLPLLIILFTVGSIAESKSLSQKIVRRSRELSMIAGFVLMLLGVYVLFFY</sequence>
<evidence type="ECO:0000313" key="3">
    <source>
        <dbReference type="Proteomes" id="UP000066042"/>
    </source>
</evidence>
<keyword evidence="1" id="KW-0472">Membrane</keyword>
<dbReference type="Proteomes" id="UP000066042">
    <property type="component" value="Chromosome"/>
</dbReference>
<feature type="transmembrane region" description="Helical" evidence="1">
    <location>
        <begin position="101"/>
        <end position="121"/>
    </location>
</feature>
<feature type="transmembrane region" description="Helical" evidence="1">
    <location>
        <begin position="222"/>
        <end position="240"/>
    </location>
</feature>
<proteinExistence type="predicted"/>
<gene>
    <name evidence="2" type="ORF">TBCH5v1_1015</name>
</gene>
<dbReference type="STRING" id="55802.TBCH5v1_1015"/>
<feature type="transmembrane region" description="Helical" evidence="1">
    <location>
        <begin position="7"/>
        <end position="26"/>
    </location>
</feature>
<evidence type="ECO:0000313" key="2">
    <source>
        <dbReference type="EMBL" id="ALM74959.1"/>
    </source>
</evidence>
<reference evidence="2 3" key="1">
    <citation type="journal article" date="2016" name="Genome Announc.">
        <title>Complete genome sequence of the hyperthermophilic and piezophilic archaeon Thermococcus barophilus Ch5, capable of growth at the expense of hydrogenogenesis from carbon monoxide and formate.</title>
        <authorList>
            <person name="Oger P."/>
            <person name="Sokolova T.G."/>
            <person name="Kozhevnikova D.A."/>
            <person name="Taranov E.A."/>
            <person name="Vannier P."/>
            <person name="Lee H.S."/>
            <person name="Kwon K.K."/>
            <person name="Kang S.G."/>
            <person name="Lee J.H."/>
            <person name="Bonch-Osmolovskaya E.A."/>
            <person name="Lebedinsky A.V."/>
        </authorList>
    </citation>
    <scope>NUCLEOTIDE SEQUENCE [LARGE SCALE GENOMIC DNA]</scope>
    <source>
        <strain evidence="3">Ch5</strain>
    </source>
</reference>
<dbReference type="GeneID" id="26136283"/>
<organism evidence="2 3">
    <name type="scientific">Thermococcus barophilus</name>
    <dbReference type="NCBI Taxonomy" id="55802"/>
    <lineage>
        <taxon>Archaea</taxon>
        <taxon>Methanobacteriati</taxon>
        <taxon>Methanobacteriota</taxon>
        <taxon>Thermococci</taxon>
        <taxon>Thermococcales</taxon>
        <taxon>Thermococcaceae</taxon>
        <taxon>Thermococcus</taxon>
    </lineage>
</organism>
<dbReference type="AlphaFoldDB" id="A0A0S1XB16"/>
<feature type="transmembrane region" description="Helical" evidence="1">
    <location>
        <begin position="73"/>
        <end position="95"/>
    </location>
</feature>
<keyword evidence="1" id="KW-0812">Transmembrane</keyword>
<feature type="transmembrane region" description="Helical" evidence="1">
    <location>
        <begin position="179"/>
        <end position="202"/>
    </location>
</feature>
<keyword evidence="1" id="KW-1133">Transmembrane helix</keyword>